<name>A0A1S1LCZ4_MYCCH</name>
<comment type="caution">
    <text evidence="1">The sequence shown here is derived from an EMBL/GenBank/DDBJ whole genome shotgun (WGS) entry which is preliminary data.</text>
</comment>
<dbReference type="EMBL" id="MLIQ01000042">
    <property type="protein sequence ID" value="OHU47288.1"/>
    <property type="molecule type" value="Genomic_DNA"/>
</dbReference>
<reference evidence="1 2" key="1">
    <citation type="submission" date="2016-10" db="EMBL/GenBank/DDBJ databases">
        <title>Evaluation of Human, Veterinary and Environmental Mycobacterium chelonae Isolates by Core Genome Phylogenomic Analysis, Targeted Gene Comparison, and Anti-microbial Susceptibility Patterns: A Tale of Mistaken Identities.</title>
        <authorList>
            <person name="Fogelson S.B."/>
            <person name="Camus A.C."/>
            <person name="Lorenz W."/>
            <person name="Vasireddy R."/>
            <person name="Vasireddy S."/>
            <person name="Smith T."/>
            <person name="Brown-Elliott B.A."/>
            <person name="Wallace R.J.Jr."/>
            <person name="Hasan N.A."/>
            <person name="Reischl U."/>
            <person name="Sanchez S."/>
        </authorList>
    </citation>
    <scope>NUCLEOTIDE SEQUENCE [LARGE SCALE GENOMIC DNA]</scope>
    <source>
        <strain evidence="1 2">15515</strain>
    </source>
</reference>
<dbReference type="RefSeq" id="WP_070947908.1">
    <property type="nucleotide sequence ID" value="NZ_MLIQ01000042.1"/>
</dbReference>
<accession>A0A1S1LCZ4</accession>
<gene>
    <name evidence="1" type="ORF">BKG82_26930</name>
</gene>
<sequence>MGTFAFVQQGGASQEYYLHVHDSMENANTHRKSCKKATYATSDAYELRADADLDELEERVTNSLGSDDWRGVRRLLREYAI</sequence>
<evidence type="ECO:0000313" key="2">
    <source>
        <dbReference type="Proteomes" id="UP000180043"/>
    </source>
</evidence>
<dbReference type="AlphaFoldDB" id="A0A1S1LCZ4"/>
<dbReference type="Proteomes" id="UP000180043">
    <property type="component" value="Unassembled WGS sequence"/>
</dbReference>
<organism evidence="1 2">
    <name type="scientific">Mycobacteroides chelonae</name>
    <name type="common">Mycobacterium chelonae</name>
    <dbReference type="NCBI Taxonomy" id="1774"/>
    <lineage>
        <taxon>Bacteria</taxon>
        <taxon>Bacillati</taxon>
        <taxon>Actinomycetota</taxon>
        <taxon>Actinomycetes</taxon>
        <taxon>Mycobacteriales</taxon>
        <taxon>Mycobacteriaceae</taxon>
        <taxon>Mycobacteroides</taxon>
    </lineage>
</organism>
<protein>
    <submittedName>
        <fullName evidence="1">Uncharacterized protein</fullName>
    </submittedName>
</protein>
<evidence type="ECO:0000313" key="1">
    <source>
        <dbReference type="EMBL" id="OHU47288.1"/>
    </source>
</evidence>
<proteinExistence type="predicted"/>